<accession>A0A2H3BDP8</accession>
<sequence length="365" mass="41429">MGNPFLFVPHLLSNIMDLLWILGLSLVARVCWTLTLWDLGYLTRKSRELLLFVAEAPDATRVDPWNQQSKRSRVIQYDSLHIIFPMGYKAMAKLFPNIEEQGKASSIKVGPSNWHVHFWGNDTITRAPDAEYGGTLPKSLYTGRAGIETLLRRLVLRGDYKNIRQVIGTVTGVSRNANRLEFIDQVIVRTSEGTKNIPAALVVDYTGAAAVGMKWLRREGYGFADRYGRNQLPLDRLKIAYDQKLHYTTLQFRITPELGRKLPEREPLYSQRVDGNIICLAMGECELPKTLEDAKTCARTLVTEKPIPETFFQMLDMLDEVKDTMTCSQVRYLGSSYIRYESAVNLPANWIALGDSVMNDNPIYG</sequence>
<keyword evidence="2" id="KW-1185">Reference proteome</keyword>
<proteinExistence type="predicted"/>
<dbReference type="EMBL" id="KZ293430">
    <property type="protein sequence ID" value="PBK68995.1"/>
    <property type="molecule type" value="Genomic_DNA"/>
</dbReference>
<name>A0A2H3BDP8_9AGAR</name>
<organism evidence="1 2">
    <name type="scientific">Armillaria solidipes</name>
    <dbReference type="NCBI Taxonomy" id="1076256"/>
    <lineage>
        <taxon>Eukaryota</taxon>
        <taxon>Fungi</taxon>
        <taxon>Dikarya</taxon>
        <taxon>Basidiomycota</taxon>
        <taxon>Agaricomycotina</taxon>
        <taxon>Agaricomycetes</taxon>
        <taxon>Agaricomycetidae</taxon>
        <taxon>Agaricales</taxon>
        <taxon>Marasmiineae</taxon>
        <taxon>Physalacriaceae</taxon>
        <taxon>Armillaria</taxon>
    </lineage>
</organism>
<gene>
    <name evidence="1" type="ORF">ARMSODRAFT_1019009</name>
</gene>
<reference evidence="2" key="1">
    <citation type="journal article" date="2017" name="Nat. Ecol. Evol.">
        <title>Genome expansion and lineage-specific genetic innovations in the forest pathogenic fungi Armillaria.</title>
        <authorList>
            <person name="Sipos G."/>
            <person name="Prasanna A.N."/>
            <person name="Walter M.C."/>
            <person name="O'Connor E."/>
            <person name="Balint B."/>
            <person name="Krizsan K."/>
            <person name="Kiss B."/>
            <person name="Hess J."/>
            <person name="Varga T."/>
            <person name="Slot J."/>
            <person name="Riley R."/>
            <person name="Boka B."/>
            <person name="Rigling D."/>
            <person name="Barry K."/>
            <person name="Lee J."/>
            <person name="Mihaltcheva S."/>
            <person name="LaButti K."/>
            <person name="Lipzen A."/>
            <person name="Waldron R."/>
            <person name="Moloney N.M."/>
            <person name="Sperisen C."/>
            <person name="Kredics L."/>
            <person name="Vagvoelgyi C."/>
            <person name="Patrignani A."/>
            <person name="Fitzpatrick D."/>
            <person name="Nagy I."/>
            <person name="Doyle S."/>
            <person name="Anderson J.B."/>
            <person name="Grigoriev I.V."/>
            <person name="Gueldener U."/>
            <person name="Muensterkoetter M."/>
            <person name="Nagy L.G."/>
        </authorList>
    </citation>
    <scope>NUCLEOTIDE SEQUENCE [LARGE SCALE GENOMIC DNA]</scope>
    <source>
        <strain evidence="2">28-4</strain>
    </source>
</reference>
<protein>
    <recommendedName>
        <fullName evidence="3">FAD/NAD(P)-binding domain-containing protein</fullName>
    </recommendedName>
</protein>
<evidence type="ECO:0000313" key="2">
    <source>
        <dbReference type="Proteomes" id="UP000218334"/>
    </source>
</evidence>
<dbReference type="AlphaFoldDB" id="A0A2H3BDP8"/>
<evidence type="ECO:0000313" key="1">
    <source>
        <dbReference type="EMBL" id="PBK68995.1"/>
    </source>
</evidence>
<evidence type="ECO:0008006" key="3">
    <source>
        <dbReference type="Google" id="ProtNLM"/>
    </source>
</evidence>
<dbReference type="Proteomes" id="UP000218334">
    <property type="component" value="Unassembled WGS sequence"/>
</dbReference>